<dbReference type="AlphaFoldDB" id="A0A1C6UZR8"/>
<name>A0A1C6UZR8_9ACTN</name>
<keyword evidence="4" id="KW-1185">Reference proteome</keyword>
<dbReference type="Proteomes" id="UP001334804">
    <property type="component" value="Chromosome"/>
</dbReference>
<evidence type="ECO:0008006" key="5">
    <source>
        <dbReference type="Google" id="ProtNLM"/>
    </source>
</evidence>
<sequence length="172" mass="18846">MIEMPLTARQWRRRATIAAAVAFAVVCIGAPVRQAVMGAIEAGRGEKTPAAAAEAYLLAVFQPDENPDINRCLCGDNRDELFRQVRDLRKQVDSQVTFGVRVEATNWQTDSDGTVSAMVDLRFTEVDPTGSITFTGATHRWRFQTTEEGGLGGGWKVCHVDAPPLCGTYLRC</sequence>
<proteinExistence type="predicted"/>
<evidence type="ECO:0000313" key="4">
    <source>
        <dbReference type="Proteomes" id="UP001334804"/>
    </source>
</evidence>
<dbReference type="EMBL" id="FMIC01000002">
    <property type="protein sequence ID" value="SCL59344.1"/>
    <property type="molecule type" value="Genomic_DNA"/>
</dbReference>
<evidence type="ECO:0000313" key="3">
    <source>
        <dbReference type="Proteomes" id="UP000199343"/>
    </source>
</evidence>
<gene>
    <name evidence="1" type="ORF">GA0070608_2130</name>
    <name evidence="2" type="ORF">OIE14_14115</name>
</gene>
<dbReference type="EMBL" id="CP109071">
    <property type="protein sequence ID" value="WSA35090.1"/>
    <property type="molecule type" value="Genomic_DNA"/>
</dbReference>
<accession>A0A1C6UZR8</accession>
<reference evidence="1 3" key="1">
    <citation type="submission" date="2016-06" db="EMBL/GenBank/DDBJ databases">
        <authorList>
            <person name="Kjaerup R.B."/>
            <person name="Dalgaard T.S."/>
            <person name="Juul-Madsen H.R."/>
        </authorList>
    </citation>
    <scope>NUCLEOTIDE SEQUENCE [LARGE SCALE GENOMIC DNA]</scope>
    <source>
        <strain evidence="1 3">DSM 43363</strain>
    </source>
</reference>
<dbReference type="RefSeq" id="WP_141719435.1">
    <property type="nucleotide sequence ID" value="NZ_CP109071.1"/>
</dbReference>
<protein>
    <recommendedName>
        <fullName evidence="5">SnoaL-like domain-containing protein</fullName>
    </recommendedName>
</protein>
<evidence type="ECO:0000313" key="1">
    <source>
        <dbReference type="EMBL" id="SCL59344.1"/>
    </source>
</evidence>
<dbReference type="OrthoDB" id="3387832at2"/>
<reference evidence="2 4" key="2">
    <citation type="submission" date="2022-10" db="EMBL/GenBank/DDBJ databases">
        <title>The complete genomes of actinobacterial strains from the NBC collection.</title>
        <authorList>
            <person name="Joergensen T.S."/>
            <person name="Alvarez Arevalo M."/>
            <person name="Sterndorff E.B."/>
            <person name="Faurdal D."/>
            <person name="Vuksanovic O."/>
            <person name="Mourched A.-S."/>
            <person name="Charusanti P."/>
            <person name="Shaw S."/>
            <person name="Blin K."/>
            <person name="Weber T."/>
        </authorList>
    </citation>
    <scope>NUCLEOTIDE SEQUENCE [LARGE SCALE GENOMIC DNA]</scope>
    <source>
        <strain evidence="2 4">NBC 01809</strain>
    </source>
</reference>
<dbReference type="Proteomes" id="UP000199343">
    <property type="component" value="Unassembled WGS sequence"/>
</dbReference>
<evidence type="ECO:0000313" key="2">
    <source>
        <dbReference type="EMBL" id="WSA35090.1"/>
    </source>
</evidence>
<organism evidence="1 3">
    <name type="scientific">Micromonospora peucetia</name>
    <dbReference type="NCBI Taxonomy" id="47871"/>
    <lineage>
        <taxon>Bacteria</taxon>
        <taxon>Bacillati</taxon>
        <taxon>Actinomycetota</taxon>
        <taxon>Actinomycetes</taxon>
        <taxon>Micromonosporales</taxon>
        <taxon>Micromonosporaceae</taxon>
        <taxon>Micromonospora</taxon>
    </lineage>
</organism>